<dbReference type="CDD" id="cd01310">
    <property type="entry name" value="TatD_DNAse"/>
    <property type="match status" value="1"/>
</dbReference>
<feature type="binding site" evidence="3">
    <location>
        <position position="11"/>
    </location>
    <ligand>
        <name>a divalent metal cation</name>
        <dbReference type="ChEBI" id="CHEBI:60240"/>
        <label>1</label>
    </ligand>
</feature>
<protein>
    <submittedName>
        <fullName evidence="4">TatD family hydrolase</fullName>
    </submittedName>
</protein>
<evidence type="ECO:0000313" key="4">
    <source>
        <dbReference type="EMBL" id="HIV22902.1"/>
    </source>
</evidence>
<feature type="binding site" evidence="3">
    <location>
        <position position="156"/>
    </location>
    <ligand>
        <name>a divalent metal cation</name>
        <dbReference type="ChEBI" id="CHEBI:60240"/>
        <label>2</label>
    </ligand>
</feature>
<dbReference type="PANTHER" id="PTHR46124">
    <property type="entry name" value="D-AMINOACYL-TRNA DEACYLASE"/>
    <property type="match status" value="1"/>
</dbReference>
<dbReference type="Proteomes" id="UP000886889">
    <property type="component" value="Unassembled WGS sequence"/>
</dbReference>
<dbReference type="Gene3D" id="3.20.20.140">
    <property type="entry name" value="Metal-dependent hydrolases"/>
    <property type="match status" value="1"/>
</dbReference>
<dbReference type="InterPro" id="IPR015991">
    <property type="entry name" value="TatD/YcfH-like"/>
</dbReference>
<dbReference type="Pfam" id="PF01026">
    <property type="entry name" value="TatD_DNase"/>
    <property type="match status" value="1"/>
</dbReference>
<dbReference type="AlphaFoldDB" id="A0A9D1T8S9"/>
<dbReference type="GO" id="GO:0046872">
    <property type="term" value="F:metal ion binding"/>
    <property type="evidence" value="ECO:0007669"/>
    <property type="project" value="UniProtKB-KW"/>
</dbReference>
<evidence type="ECO:0000256" key="1">
    <source>
        <dbReference type="ARBA" id="ARBA00022723"/>
    </source>
</evidence>
<accession>A0A9D1T8S9</accession>
<comment type="caution">
    <text evidence="4">The sequence shown here is derived from an EMBL/GenBank/DDBJ whole genome shotgun (WGS) entry which is preliminary data.</text>
</comment>
<feature type="binding site" evidence="3">
    <location>
        <position position="9"/>
    </location>
    <ligand>
        <name>a divalent metal cation</name>
        <dbReference type="ChEBI" id="CHEBI:60240"/>
        <label>1</label>
    </ligand>
</feature>
<dbReference type="PANTHER" id="PTHR46124:SF2">
    <property type="entry name" value="D-AMINOACYL-TRNA DEACYLASE"/>
    <property type="match status" value="1"/>
</dbReference>
<evidence type="ECO:0000313" key="5">
    <source>
        <dbReference type="Proteomes" id="UP000886889"/>
    </source>
</evidence>
<feature type="binding site" evidence="3">
    <location>
        <position position="95"/>
    </location>
    <ligand>
        <name>a divalent metal cation</name>
        <dbReference type="ChEBI" id="CHEBI:60240"/>
        <label>1</label>
    </ligand>
</feature>
<sequence length="257" mass="28639">MKLKIFDTHAHYDDRAFDGDRDEVLGSLPEKGVAYVVNVGASLEGVKAAAALADRYSFLYSAAGIHPDDAGCMNGDVMAFLEEMCRREKTVAVGEIGLDYHWNRETHEVQKRWFAEQLHLAKEMDLPVNIHSRDAAADTFQVVKEEHGGATGGVIHCYSGSAEMAGEYVRMGYYLGIGGVVTFKNARVLKQVVKEIPLEHLVTETDCPYLAPEPFRGKRNTSANLAYVVRAIAEIKEEDPEKTGEILFENARRLYRI</sequence>
<feature type="binding site" evidence="3">
    <location>
        <position position="131"/>
    </location>
    <ligand>
        <name>a divalent metal cation</name>
        <dbReference type="ChEBI" id="CHEBI:60240"/>
        <label>2</label>
    </ligand>
</feature>
<dbReference type="EMBL" id="DVOS01000032">
    <property type="protein sequence ID" value="HIV22902.1"/>
    <property type="molecule type" value="Genomic_DNA"/>
</dbReference>
<dbReference type="GO" id="GO:0016788">
    <property type="term" value="F:hydrolase activity, acting on ester bonds"/>
    <property type="evidence" value="ECO:0007669"/>
    <property type="project" value="InterPro"/>
</dbReference>
<dbReference type="InterPro" id="IPR032466">
    <property type="entry name" value="Metal_Hydrolase"/>
</dbReference>
<dbReference type="GO" id="GO:0005829">
    <property type="term" value="C:cytosol"/>
    <property type="evidence" value="ECO:0007669"/>
    <property type="project" value="TreeGrafter"/>
</dbReference>
<dbReference type="PIRSF" id="PIRSF005902">
    <property type="entry name" value="DNase_TatD"/>
    <property type="match status" value="1"/>
</dbReference>
<keyword evidence="2 4" id="KW-0378">Hydrolase</keyword>
<keyword evidence="1 3" id="KW-0479">Metal-binding</keyword>
<dbReference type="FunFam" id="3.20.20.140:FF:000005">
    <property type="entry name" value="TatD family hydrolase"/>
    <property type="match status" value="1"/>
</dbReference>
<dbReference type="InterPro" id="IPR001130">
    <property type="entry name" value="TatD-like"/>
</dbReference>
<evidence type="ECO:0000256" key="2">
    <source>
        <dbReference type="ARBA" id="ARBA00022801"/>
    </source>
</evidence>
<name>A0A9D1T8S9_9FIRM</name>
<dbReference type="GO" id="GO:0004536">
    <property type="term" value="F:DNA nuclease activity"/>
    <property type="evidence" value="ECO:0007669"/>
    <property type="project" value="InterPro"/>
</dbReference>
<dbReference type="InterPro" id="IPR018228">
    <property type="entry name" value="DNase_TatD-rel_CS"/>
</dbReference>
<dbReference type="SUPFAM" id="SSF51556">
    <property type="entry name" value="Metallo-dependent hydrolases"/>
    <property type="match status" value="1"/>
</dbReference>
<reference evidence="4" key="2">
    <citation type="journal article" date="2021" name="PeerJ">
        <title>Extensive microbial diversity within the chicken gut microbiome revealed by metagenomics and culture.</title>
        <authorList>
            <person name="Gilroy R."/>
            <person name="Ravi A."/>
            <person name="Getino M."/>
            <person name="Pursley I."/>
            <person name="Horton D.L."/>
            <person name="Alikhan N.F."/>
            <person name="Baker D."/>
            <person name="Gharbi K."/>
            <person name="Hall N."/>
            <person name="Watson M."/>
            <person name="Adriaenssens E.M."/>
            <person name="Foster-Nyarko E."/>
            <person name="Jarju S."/>
            <person name="Secka A."/>
            <person name="Antonio M."/>
            <person name="Oren A."/>
            <person name="Chaudhuri R.R."/>
            <person name="La Ragione R."/>
            <person name="Hildebrand F."/>
            <person name="Pallen M.J."/>
        </authorList>
    </citation>
    <scope>NUCLEOTIDE SEQUENCE</scope>
    <source>
        <strain evidence="4">ChiBcec6-7307</strain>
    </source>
</reference>
<reference evidence="4" key="1">
    <citation type="submission" date="2020-10" db="EMBL/GenBank/DDBJ databases">
        <authorList>
            <person name="Gilroy R."/>
        </authorList>
    </citation>
    <scope>NUCLEOTIDE SEQUENCE</scope>
    <source>
        <strain evidence="4">ChiBcec6-7307</strain>
    </source>
</reference>
<proteinExistence type="predicted"/>
<organism evidence="4 5">
    <name type="scientific">Candidatus Merdiplasma excrementigallinarum</name>
    <dbReference type="NCBI Taxonomy" id="2840864"/>
    <lineage>
        <taxon>Bacteria</taxon>
        <taxon>Bacillati</taxon>
        <taxon>Bacillota</taxon>
        <taxon>Clostridia</taxon>
        <taxon>Lachnospirales</taxon>
        <taxon>Lachnospiraceae</taxon>
        <taxon>Lachnospiraceae incertae sedis</taxon>
        <taxon>Candidatus Merdiplasma</taxon>
    </lineage>
</organism>
<evidence type="ECO:0000256" key="3">
    <source>
        <dbReference type="PIRSR" id="PIRSR005902-1"/>
    </source>
</evidence>
<dbReference type="PROSITE" id="PS01091">
    <property type="entry name" value="TATD_3"/>
    <property type="match status" value="1"/>
</dbReference>
<dbReference type="NCBIfam" id="TIGR00010">
    <property type="entry name" value="YchF/TatD family DNA exonuclease"/>
    <property type="match status" value="1"/>
</dbReference>
<feature type="binding site" evidence="3">
    <location>
        <position position="206"/>
    </location>
    <ligand>
        <name>a divalent metal cation</name>
        <dbReference type="ChEBI" id="CHEBI:60240"/>
        <label>1</label>
    </ligand>
</feature>
<gene>
    <name evidence="4" type="ORF">IAC80_03070</name>
</gene>